<protein>
    <submittedName>
        <fullName evidence="1">2603_t:CDS:1</fullName>
    </submittedName>
</protein>
<dbReference type="AlphaFoldDB" id="A0A9N9NZS4"/>
<evidence type="ECO:0000313" key="1">
    <source>
        <dbReference type="EMBL" id="CAG8778743.1"/>
    </source>
</evidence>
<sequence>CFGPTIDKCSQCKHDQQQELSNNDLAPCMKLTERRLSGRMTRPPLRVEGKCEEFECPKQEVTLCAMRRVYGVLSTGIYALRVMQSYALRVLVAIALKWERGEEE</sequence>
<name>A0A9N9NZS4_9GLOM</name>
<evidence type="ECO:0000313" key="2">
    <source>
        <dbReference type="Proteomes" id="UP000789342"/>
    </source>
</evidence>
<organism evidence="1 2">
    <name type="scientific">Acaulospora morrowiae</name>
    <dbReference type="NCBI Taxonomy" id="94023"/>
    <lineage>
        <taxon>Eukaryota</taxon>
        <taxon>Fungi</taxon>
        <taxon>Fungi incertae sedis</taxon>
        <taxon>Mucoromycota</taxon>
        <taxon>Glomeromycotina</taxon>
        <taxon>Glomeromycetes</taxon>
        <taxon>Diversisporales</taxon>
        <taxon>Acaulosporaceae</taxon>
        <taxon>Acaulospora</taxon>
    </lineage>
</organism>
<reference evidence="1" key="1">
    <citation type="submission" date="2021-06" db="EMBL/GenBank/DDBJ databases">
        <authorList>
            <person name="Kallberg Y."/>
            <person name="Tangrot J."/>
            <person name="Rosling A."/>
        </authorList>
    </citation>
    <scope>NUCLEOTIDE SEQUENCE</scope>
    <source>
        <strain evidence="1">CL551</strain>
    </source>
</reference>
<comment type="caution">
    <text evidence="1">The sequence shown here is derived from an EMBL/GenBank/DDBJ whole genome shotgun (WGS) entry which is preliminary data.</text>
</comment>
<dbReference type="EMBL" id="CAJVPV010051050">
    <property type="protein sequence ID" value="CAG8778743.1"/>
    <property type="molecule type" value="Genomic_DNA"/>
</dbReference>
<feature type="non-terminal residue" evidence="1">
    <location>
        <position position="1"/>
    </location>
</feature>
<accession>A0A9N9NZS4</accession>
<feature type="non-terminal residue" evidence="1">
    <location>
        <position position="104"/>
    </location>
</feature>
<dbReference type="Proteomes" id="UP000789342">
    <property type="component" value="Unassembled WGS sequence"/>
</dbReference>
<gene>
    <name evidence="1" type="ORF">AMORRO_LOCUS17133</name>
</gene>
<keyword evidence="2" id="KW-1185">Reference proteome</keyword>
<proteinExistence type="predicted"/>